<protein>
    <submittedName>
        <fullName evidence="1">Uncharacterized protein</fullName>
    </submittedName>
</protein>
<evidence type="ECO:0000313" key="1">
    <source>
        <dbReference type="EMBL" id="KKN65666.1"/>
    </source>
</evidence>
<proteinExistence type="predicted"/>
<sequence>MAELLCIGQIWKNNNYSNYKIKILSVSNYTIKLERVETCKDEDGLTIHPLAGEWLNMKKEILQQHYTLCKLEVKVFYGDTCIKCKRWYPYAIKQSDFSCWGCENGY</sequence>
<reference evidence="1" key="1">
    <citation type="journal article" date="2015" name="Nature">
        <title>Complex archaea that bridge the gap between prokaryotes and eukaryotes.</title>
        <authorList>
            <person name="Spang A."/>
            <person name="Saw J.H."/>
            <person name="Jorgensen S.L."/>
            <person name="Zaremba-Niedzwiedzka K."/>
            <person name="Martijn J."/>
            <person name="Lind A.E."/>
            <person name="van Eijk R."/>
            <person name="Schleper C."/>
            <person name="Guy L."/>
            <person name="Ettema T.J."/>
        </authorList>
    </citation>
    <scope>NUCLEOTIDE SEQUENCE</scope>
</reference>
<dbReference type="EMBL" id="LAZR01000519">
    <property type="protein sequence ID" value="KKN65666.1"/>
    <property type="molecule type" value="Genomic_DNA"/>
</dbReference>
<organism evidence="1">
    <name type="scientific">marine sediment metagenome</name>
    <dbReference type="NCBI Taxonomy" id="412755"/>
    <lineage>
        <taxon>unclassified sequences</taxon>
        <taxon>metagenomes</taxon>
        <taxon>ecological metagenomes</taxon>
    </lineage>
</organism>
<accession>A0A0F9UWU1</accession>
<comment type="caution">
    <text evidence="1">The sequence shown here is derived from an EMBL/GenBank/DDBJ whole genome shotgun (WGS) entry which is preliminary data.</text>
</comment>
<gene>
    <name evidence="1" type="ORF">LCGC14_0479820</name>
</gene>
<name>A0A0F9UWU1_9ZZZZ</name>
<dbReference type="AlphaFoldDB" id="A0A0F9UWU1"/>